<gene>
    <name evidence="1" type="ORF">B0H17DRAFT_1123892</name>
</gene>
<organism evidence="1 2">
    <name type="scientific">Mycena rosella</name>
    <name type="common">Pink bonnet</name>
    <name type="synonym">Agaricus rosellus</name>
    <dbReference type="NCBI Taxonomy" id="1033263"/>
    <lineage>
        <taxon>Eukaryota</taxon>
        <taxon>Fungi</taxon>
        <taxon>Dikarya</taxon>
        <taxon>Basidiomycota</taxon>
        <taxon>Agaricomycotina</taxon>
        <taxon>Agaricomycetes</taxon>
        <taxon>Agaricomycetidae</taxon>
        <taxon>Agaricales</taxon>
        <taxon>Marasmiineae</taxon>
        <taxon>Mycenaceae</taxon>
        <taxon>Mycena</taxon>
    </lineage>
</organism>
<reference evidence="1" key="1">
    <citation type="submission" date="2023-03" db="EMBL/GenBank/DDBJ databases">
        <title>Massive genome expansion in bonnet fungi (Mycena s.s.) driven by repeated elements and novel gene families across ecological guilds.</title>
        <authorList>
            <consortium name="Lawrence Berkeley National Laboratory"/>
            <person name="Harder C.B."/>
            <person name="Miyauchi S."/>
            <person name="Viragh M."/>
            <person name="Kuo A."/>
            <person name="Thoen E."/>
            <person name="Andreopoulos B."/>
            <person name="Lu D."/>
            <person name="Skrede I."/>
            <person name="Drula E."/>
            <person name="Henrissat B."/>
            <person name="Morin E."/>
            <person name="Kohler A."/>
            <person name="Barry K."/>
            <person name="LaButti K."/>
            <person name="Morin E."/>
            <person name="Salamov A."/>
            <person name="Lipzen A."/>
            <person name="Mereny Z."/>
            <person name="Hegedus B."/>
            <person name="Baldrian P."/>
            <person name="Stursova M."/>
            <person name="Weitz H."/>
            <person name="Taylor A."/>
            <person name="Grigoriev I.V."/>
            <person name="Nagy L.G."/>
            <person name="Martin F."/>
            <person name="Kauserud H."/>
        </authorList>
    </citation>
    <scope>NUCLEOTIDE SEQUENCE</scope>
    <source>
        <strain evidence="1">CBHHK067</strain>
    </source>
</reference>
<protein>
    <submittedName>
        <fullName evidence="1">Uncharacterized protein</fullName>
    </submittedName>
</protein>
<keyword evidence="2" id="KW-1185">Reference proteome</keyword>
<proteinExistence type="predicted"/>
<dbReference type="Proteomes" id="UP001221757">
    <property type="component" value="Unassembled WGS sequence"/>
</dbReference>
<evidence type="ECO:0000313" key="1">
    <source>
        <dbReference type="EMBL" id="KAJ7710783.1"/>
    </source>
</evidence>
<dbReference type="AlphaFoldDB" id="A0AAD7H3T9"/>
<accession>A0AAD7H3T9</accession>
<name>A0AAD7H3T9_MYCRO</name>
<evidence type="ECO:0000313" key="2">
    <source>
        <dbReference type="Proteomes" id="UP001221757"/>
    </source>
</evidence>
<comment type="caution">
    <text evidence="1">The sequence shown here is derived from an EMBL/GenBank/DDBJ whole genome shotgun (WGS) entry which is preliminary data.</text>
</comment>
<dbReference type="EMBL" id="JARKIE010000001">
    <property type="protein sequence ID" value="KAJ7710783.1"/>
    <property type="molecule type" value="Genomic_DNA"/>
</dbReference>
<sequence>MPLVPPVPGYRYGRFPNGLLYELADGSNQAGWHSSLFPSSFRPVGTVLHSSVPSADVSTSPRTLYSEPHLNTLKYNLHLLSSPSIHLEPFAPLLNPMLASSSSRPSGSCNKPPVQKFRHYIASAPTPDLINTPPEVERSSSELFNFKGCDMLESVLSSPDPMHNLFTATPDKHVALSAACLGLSDLQQCCLSALAVSRTVLYVPLYFLCRQPKQLTRLVASSAWEVLDIANQARSTVQARRHFPWHVDSEVVRNQAAQISAQLPQTKLAKFSEEISKLKSFRSWHLGLGLVAWTVKKFGIWPDNSASKSSLEAVVLRNSGR</sequence>